<evidence type="ECO:0000259" key="2">
    <source>
        <dbReference type="Pfam" id="PF02371"/>
    </source>
</evidence>
<dbReference type="Proteomes" id="UP000095759">
    <property type="component" value="Unassembled WGS sequence"/>
</dbReference>
<reference evidence="3 5" key="1">
    <citation type="submission" date="2016-08" db="EMBL/GenBank/DDBJ databases">
        <title>Complete genome sequence of Streptomyces agglomeratus strain 6-3-2, a novel anti-MRSA actinomycete isolated from Wuli of Tebit, China.</title>
        <authorList>
            <person name="Chen X."/>
        </authorList>
    </citation>
    <scope>NUCLEOTIDE SEQUENCE [LARGE SCALE GENOMIC DNA]</scope>
    <source>
        <strain evidence="3 5">6-3-2</strain>
    </source>
</reference>
<dbReference type="InterPro" id="IPR047650">
    <property type="entry name" value="Transpos_IS110"/>
</dbReference>
<dbReference type="Pfam" id="PF02371">
    <property type="entry name" value="Transposase_20"/>
    <property type="match status" value="1"/>
</dbReference>
<evidence type="ECO:0000313" key="3">
    <source>
        <dbReference type="EMBL" id="OEJ21631.1"/>
    </source>
</evidence>
<dbReference type="InterPro" id="IPR002525">
    <property type="entry name" value="Transp_IS110-like_N"/>
</dbReference>
<keyword evidence="5" id="KW-1185">Reference proteome</keyword>
<feature type="domain" description="Transposase IS116/IS110/IS902 C-terminal" evidence="2">
    <location>
        <begin position="236"/>
        <end position="313"/>
    </location>
</feature>
<dbReference type="GO" id="GO:0003677">
    <property type="term" value="F:DNA binding"/>
    <property type="evidence" value="ECO:0007669"/>
    <property type="project" value="InterPro"/>
</dbReference>
<dbReference type="PANTHER" id="PTHR33055:SF16">
    <property type="entry name" value="TRANSPOSASE FOR INSERTION SEQUENCE ELEMENT IS1547"/>
    <property type="match status" value="1"/>
</dbReference>
<name>A0A1E5NZL9_9ACTN</name>
<proteinExistence type="predicted"/>
<dbReference type="PANTHER" id="PTHR33055">
    <property type="entry name" value="TRANSPOSASE FOR INSERTION SEQUENCE ELEMENT IS1111A"/>
    <property type="match status" value="1"/>
</dbReference>
<dbReference type="RefSeq" id="WP_069935745.1">
    <property type="nucleotide sequence ID" value="NZ_MEHJ01000001.1"/>
</dbReference>
<organism evidence="3 5">
    <name type="scientific">Streptomyces agglomeratus</name>
    <dbReference type="NCBI Taxonomy" id="285458"/>
    <lineage>
        <taxon>Bacteria</taxon>
        <taxon>Bacillati</taxon>
        <taxon>Actinomycetota</taxon>
        <taxon>Actinomycetes</taxon>
        <taxon>Kitasatosporales</taxon>
        <taxon>Streptomycetaceae</taxon>
        <taxon>Streptomyces</taxon>
    </lineage>
</organism>
<dbReference type="GO" id="GO:0004803">
    <property type="term" value="F:transposase activity"/>
    <property type="evidence" value="ECO:0007669"/>
    <property type="project" value="InterPro"/>
</dbReference>
<dbReference type="InterPro" id="IPR003346">
    <property type="entry name" value="Transposase_20"/>
</dbReference>
<accession>A0A1E5NZL9</accession>
<dbReference type="EMBL" id="MEHJ01000001">
    <property type="protein sequence ID" value="OEJ28888.1"/>
    <property type="molecule type" value="Genomic_DNA"/>
</dbReference>
<comment type="caution">
    <text evidence="3">The sequence shown here is derived from an EMBL/GenBank/DDBJ whole genome shotgun (WGS) entry which is preliminary data.</text>
</comment>
<protein>
    <submittedName>
        <fullName evidence="3">IS110 family transposase</fullName>
    </submittedName>
</protein>
<dbReference type="OrthoDB" id="4337860at2"/>
<dbReference type="GO" id="GO:0006313">
    <property type="term" value="P:DNA transposition"/>
    <property type="evidence" value="ECO:0007669"/>
    <property type="project" value="InterPro"/>
</dbReference>
<feature type="domain" description="Transposase IS110-like N-terminal" evidence="1">
    <location>
        <begin position="17"/>
        <end position="159"/>
    </location>
</feature>
<evidence type="ECO:0000313" key="5">
    <source>
        <dbReference type="Proteomes" id="UP000095759"/>
    </source>
</evidence>
<dbReference type="AlphaFoldDB" id="A0A1E5NZL9"/>
<gene>
    <name evidence="4" type="ORF">AS594_35145</name>
    <name evidence="3" type="ORF">AS594_39605</name>
</gene>
<dbReference type="EMBL" id="MEHJ01000002">
    <property type="protein sequence ID" value="OEJ21631.1"/>
    <property type="molecule type" value="Genomic_DNA"/>
</dbReference>
<dbReference type="Pfam" id="PF01548">
    <property type="entry name" value="DEDD_Tnp_IS110"/>
    <property type="match status" value="1"/>
</dbReference>
<sequence>MTGTEAADTRDQVVVGGVDSHADTIHVAVVTDRGGHLTDAQFPTNAAGYAAAIAFLQAHGTVAAVGVEGTSSYGSGFTHAARQAGLAVVEVNRPDKAERRRIGKSDPIDAYAAARAVVSGRATSAPKDGAIVGIRALQTAARSAIKARTATLNQITHLLITAPDAIRAKYTALSGDKRVTTLARLRPASDPAHAPLLTALRTLAKRVQNLTEEHTTLTGELDQQVTILNPGLRAAYGVGPDTATQLLITAGANPARLRTEASFAALCGAAPVPASSGKTNRHRLSRGGDRAANAALYRIALVRMARCRRTREFVARQTGAGRTKKEIIRLLKRAIAREVFRLLTTQVQVPEIADLRPARQTKNITLTAAANHFGVWPAVISNIERGLRRDDAFADAYRQWLTAA</sequence>
<evidence type="ECO:0000313" key="4">
    <source>
        <dbReference type="EMBL" id="OEJ28888.1"/>
    </source>
</evidence>
<dbReference type="NCBIfam" id="NF033542">
    <property type="entry name" value="transpos_IS110"/>
    <property type="match status" value="1"/>
</dbReference>
<evidence type="ECO:0000259" key="1">
    <source>
        <dbReference type="Pfam" id="PF01548"/>
    </source>
</evidence>